<name>A0A5C6FJR3_9PLAN</name>
<dbReference type="Proteomes" id="UP000316476">
    <property type="component" value="Unassembled WGS sequence"/>
</dbReference>
<evidence type="ECO:0000259" key="1">
    <source>
        <dbReference type="PROSITE" id="PS51352"/>
    </source>
</evidence>
<proteinExistence type="predicted"/>
<comment type="caution">
    <text evidence="2">The sequence shown here is derived from an EMBL/GenBank/DDBJ whole genome shotgun (WGS) entry which is preliminary data.</text>
</comment>
<dbReference type="SUPFAM" id="SSF52833">
    <property type="entry name" value="Thioredoxin-like"/>
    <property type="match status" value="1"/>
</dbReference>
<dbReference type="AlphaFoldDB" id="A0A5C6FJR3"/>
<feature type="domain" description="Thioredoxin" evidence="1">
    <location>
        <begin position="77"/>
        <end position="211"/>
    </location>
</feature>
<sequence>MSHTRKLPVTVLSGFLGAGKTTCLNYMPNRSASGSRCVDRNNGANDLVHQALLNQSMVHTRFVSKKLVLLIACGCLLMAGCNRPHPTAATENSGDLDLPVVSGSRLEQYVRDSMQPVLVEFGVDYNCPRCAQTKCDVVRLRESLEGRVDVVRVDFNANVQTVAALGGTICPTYVLFERGEPVLTESFPVAIDLLEGQILRQTDGPTHSPDN</sequence>
<dbReference type="Gene3D" id="3.40.30.10">
    <property type="entry name" value="Glutaredoxin"/>
    <property type="match status" value="1"/>
</dbReference>
<accession>A0A5C6FJR3</accession>
<protein>
    <submittedName>
        <fullName evidence="2">Thioredoxin</fullName>
    </submittedName>
</protein>
<dbReference type="EMBL" id="SJPZ01000002">
    <property type="protein sequence ID" value="TWU62505.1"/>
    <property type="molecule type" value="Genomic_DNA"/>
</dbReference>
<evidence type="ECO:0000313" key="3">
    <source>
        <dbReference type="Proteomes" id="UP000316476"/>
    </source>
</evidence>
<dbReference type="InterPro" id="IPR027417">
    <property type="entry name" value="P-loop_NTPase"/>
</dbReference>
<dbReference type="InterPro" id="IPR003495">
    <property type="entry name" value="CobW/HypB/UreG_nucleotide-bd"/>
</dbReference>
<dbReference type="InterPro" id="IPR013766">
    <property type="entry name" value="Thioredoxin_domain"/>
</dbReference>
<reference evidence="2 3" key="1">
    <citation type="submission" date="2019-02" db="EMBL/GenBank/DDBJ databases">
        <title>Deep-cultivation of Planctomycetes and their phenomic and genomic characterization uncovers novel biology.</title>
        <authorList>
            <person name="Wiegand S."/>
            <person name="Jogler M."/>
            <person name="Boedeker C."/>
            <person name="Pinto D."/>
            <person name="Vollmers J."/>
            <person name="Rivas-Marin E."/>
            <person name="Kohn T."/>
            <person name="Peeters S.H."/>
            <person name="Heuer A."/>
            <person name="Rast P."/>
            <person name="Oberbeckmann S."/>
            <person name="Bunk B."/>
            <person name="Jeske O."/>
            <person name="Meyerdierks A."/>
            <person name="Storesund J.E."/>
            <person name="Kallscheuer N."/>
            <person name="Luecker S."/>
            <person name="Lage O.M."/>
            <person name="Pohl T."/>
            <person name="Merkel B.J."/>
            <person name="Hornburger P."/>
            <person name="Mueller R.-W."/>
            <person name="Bruemmer F."/>
            <person name="Labrenz M."/>
            <person name="Spormann A.M."/>
            <person name="Op Den Camp H."/>
            <person name="Overmann J."/>
            <person name="Amann R."/>
            <person name="Jetten M.S.M."/>
            <person name="Mascher T."/>
            <person name="Medema M.H."/>
            <person name="Devos D.P."/>
            <person name="Kaster A.-K."/>
            <person name="Ovreas L."/>
            <person name="Rohde M."/>
            <person name="Galperin M.Y."/>
            <person name="Jogler C."/>
        </authorList>
    </citation>
    <scope>NUCLEOTIDE SEQUENCE [LARGE SCALE GENOMIC DNA]</scope>
    <source>
        <strain evidence="2 3">V7</strain>
    </source>
</reference>
<gene>
    <name evidence="2" type="ORF">V7x_42400</name>
</gene>
<dbReference type="InterPro" id="IPR036249">
    <property type="entry name" value="Thioredoxin-like_sf"/>
</dbReference>
<dbReference type="Gene3D" id="3.40.50.300">
    <property type="entry name" value="P-loop containing nucleotide triphosphate hydrolases"/>
    <property type="match status" value="1"/>
</dbReference>
<organism evidence="2 3">
    <name type="scientific">Crateriforma conspicua</name>
    <dbReference type="NCBI Taxonomy" id="2527996"/>
    <lineage>
        <taxon>Bacteria</taxon>
        <taxon>Pseudomonadati</taxon>
        <taxon>Planctomycetota</taxon>
        <taxon>Planctomycetia</taxon>
        <taxon>Planctomycetales</taxon>
        <taxon>Planctomycetaceae</taxon>
        <taxon>Crateriforma</taxon>
    </lineage>
</organism>
<dbReference type="Pfam" id="PF00085">
    <property type="entry name" value="Thioredoxin"/>
    <property type="match status" value="1"/>
</dbReference>
<dbReference type="PROSITE" id="PS51352">
    <property type="entry name" value="THIOREDOXIN_2"/>
    <property type="match status" value="1"/>
</dbReference>
<evidence type="ECO:0000313" key="2">
    <source>
        <dbReference type="EMBL" id="TWU62505.1"/>
    </source>
</evidence>
<dbReference type="Pfam" id="PF02492">
    <property type="entry name" value="cobW"/>
    <property type="match status" value="1"/>
</dbReference>